<dbReference type="PANTHER" id="PTHR31973:SF187">
    <property type="entry name" value="MUTATOR TRANSPOSASE MUDRA PROTEIN"/>
    <property type="match status" value="1"/>
</dbReference>
<dbReference type="EMBL" id="JACGWJ010000011">
    <property type="protein sequence ID" value="KAL0387990.1"/>
    <property type="molecule type" value="Genomic_DNA"/>
</dbReference>
<organism evidence="1">
    <name type="scientific">Sesamum radiatum</name>
    <name type="common">Black benniseed</name>
    <dbReference type="NCBI Taxonomy" id="300843"/>
    <lineage>
        <taxon>Eukaryota</taxon>
        <taxon>Viridiplantae</taxon>
        <taxon>Streptophyta</taxon>
        <taxon>Embryophyta</taxon>
        <taxon>Tracheophyta</taxon>
        <taxon>Spermatophyta</taxon>
        <taxon>Magnoliopsida</taxon>
        <taxon>eudicotyledons</taxon>
        <taxon>Gunneridae</taxon>
        <taxon>Pentapetalae</taxon>
        <taxon>asterids</taxon>
        <taxon>lamiids</taxon>
        <taxon>Lamiales</taxon>
        <taxon>Pedaliaceae</taxon>
        <taxon>Sesamum</taxon>
    </lineage>
</organism>
<protein>
    <recommendedName>
        <fullName evidence="2">MULE transposase domain-containing protein</fullName>
    </recommendedName>
</protein>
<gene>
    <name evidence="1" type="ORF">Sradi_2680800</name>
</gene>
<name>A0AAW2S7G0_SESRA</name>
<comment type="caution">
    <text evidence="1">The sequence shown here is derived from an EMBL/GenBank/DDBJ whole genome shotgun (WGS) entry which is preliminary data.</text>
</comment>
<sequence>MKGFRIDVVNEIRCHISWDQAYRAKRRALKKLEESIEYQYSRFWDCVDEIRRTNPGSTVILGTEDVGRVNRFSKFYVCFGALKIGFKQTCGKIIGVDRFHLKGPNGGILLIVVGVDTNNNLYPISYAVVNRNARKTWEWFLILLKDDLGISNQA</sequence>
<reference evidence="1" key="2">
    <citation type="journal article" date="2024" name="Plant">
        <title>Genomic evolution and insights into agronomic trait innovations of Sesamum species.</title>
        <authorList>
            <person name="Miao H."/>
            <person name="Wang L."/>
            <person name="Qu L."/>
            <person name="Liu H."/>
            <person name="Sun Y."/>
            <person name="Le M."/>
            <person name="Wang Q."/>
            <person name="Wei S."/>
            <person name="Zheng Y."/>
            <person name="Lin W."/>
            <person name="Duan Y."/>
            <person name="Cao H."/>
            <person name="Xiong S."/>
            <person name="Wang X."/>
            <person name="Wei L."/>
            <person name="Li C."/>
            <person name="Ma Q."/>
            <person name="Ju M."/>
            <person name="Zhao R."/>
            <person name="Li G."/>
            <person name="Mu C."/>
            <person name="Tian Q."/>
            <person name="Mei H."/>
            <person name="Zhang T."/>
            <person name="Gao T."/>
            <person name="Zhang H."/>
        </authorList>
    </citation>
    <scope>NUCLEOTIDE SEQUENCE</scope>
    <source>
        <strain evidence="1">G02</strain>
    </source>
</reference>
<dbReference type="AlphaFoldDB" id="A0AAW2S7G0"/>
<proteinExistence type="predicted"/>
<dbReference type="PANTHER" id="PTHR31973">
    <property type="entry name" value="POLYPROTEIN, PUTATIVE-RELATED"/>
    <property type="match status" value="1"/>
</dbReference>
<reference evidence="1" key="1">
    <citation type="submission" date="2020-06" db="EMBL/GenBank/DDBJ databases">
        <authorList>
            <person name="Li T."/>
            <person name="Hu X."/>
            <person name="Zhang T."/>
            <person name="Song X."/>
            <person name="Zhang H."/>
            <person name="Dai N."/>
            <person name="Sheng W."/>
            <person name="Hou X."/>
            <person name="Wei L."/>
        </authorList>
    </citation>
    <scope>NUCLEOTIDE SEQUENCE</scope>
    <source>
        <strain evidence="1">G02</strain>
        <tissue evidence="1">Leaf</tissue>
    </source>
</reference>
<accession>A0AAW2S7G0</accession>
<evidence type="ECO:0008006" key="2">
    <source>
        <dbReference type="Google" id="ProtNLM"/>
    </source>
</evidence>
<feature type="non-terminal residue" evidence="1">
    <location>
        <position position="154"/>
    </location>
</feature>
<evidence type="ECO:0000313" key="1">
    <source>
        <dbReference type="EMBL" id="KAL0387990.1"/>
    </source>
</evidence>